<reference evidence="3" key="1">
    <citation type="submission" date="2024-06" db="EMBL/GenBank/DDBJ databases">
        <authorList>
            <person name="Coelho C."/>
            <person name="Bento M."/>
            <person name="Garcia E."/>
            <person name="Camelo A."/>
            <person name="Brandao I."/>
            <person name="Espirito Santo C."/>
            <person name="Trovao J."/>
            <person name="Verissimo A."/>
            <person name="Costa J."/>
            <person name="Tiago I."/>
        </authorList>
    </citation>
    <scope>NUCLEOTIDE SEQUENCE</scope>
    <source>
        <strain evidence="3">KWT182</strain>
    </source>
</reference>
<feature type="region of interest" description="Disordered" evidence="1">
    <location>
        <begin position="21"/>
        <end position="44"/>
    </location>
</feature>
<accession>A0AAU7Q6D4</accession>
<gene>
    <name evidence="3" type="ORF">ABK905_19210</name>
</gene>
<feature type="chain" id="PRO_5043952667" evidence="2">
    <location>
        <begin position="20"/>
        <end position="44"/>
    </location>
</feature>
<keyword evidence="2" id="KW-0732">Signal</keyword>
<sequence>MGKWAIAALLACFGLPAFAQTGGFRGDETPPPPSKQESGYRGNH</sequence>
<dbReference type="AlphaFoldDB" id="A0AAU7Q6D4"/>
<name>A0AAU7Q6D4_9GAMM</name>
<proteinExistence type="predicted"/>
<organism evidence="3">
    <name type="scientific">Acerihabitans sp. KWT182</name>
    <dbReference type="NCBI Taxonomy" id="3157919"/>
    <lineage>
        <taxon>Bacteria</taxon>
        <taxon>Pseudomonadati</taxon>
        <taxon>Pseudomonadota</taxon>
        <taxon>Gammaproteobacteria</taxon>
        <taxon>Enterobacterales</taxon>
        <taxon>Pectobacteriaceae</taxon>
        <taxon>Acerihabitans</taxon>
    </lineage>
</organism>
<feature type="signal peptide" evidence="2">
    <location>
        <begin position="1"/>
        <end position="19"/>
    </location>
</feature>
<evidence type="ECO:0000256" key="2">
    <source>
        <dbReference type="SAM" id="SignalP"/>
    </source>
</evidence>
<dbReference type="EMBL" id="CP157947">
    <property type="protein sequence ID" value="XBS68720.1"/>
    <property type="molecule type" value="Genomic_DNA"/>
</dbReference>
<protein>
    <submittedName>
        <fullName evidence="3">Uncharacterized protein</fullName>
    </submittedName>
</protein>
<evidence type="ECO:0000256" key="1">
    <source>
        <dbReference type="SAM" id="MobiDB-lite"/>
    </source>
</evidence>
<evidence type="ECO:0000313" key="3">
    <source>
        <dbReference type="EMBL" id="XBS68720.1"/>
    </source>
</evidence>